<dbReference type="STRING" id="1760988.SAMN02949497_4438"/>
<dbReference type="EMBL" id="FXAM01000001">
    <property type="protein sequence ID" value="SMF97022.1"/>
    <property type="molecule type" value="Genomic_DNA"/>
</dbReference>
<dbReference type="Proteomes" id="UP000192923">
    <property type="component" value="Unassembled WGS sequence"/>
</dbReference>
<dbReference type="InterPro" id="IPR050252">
    <property type="entry name" value="Beta/Gamma-Crystallin"/>
</dbReference>
<reference evidence="4 5" key="1">
    <citation type="submission" date="2016-12" db="EMBL/GenBank/DDBJ databases">
        <authorList>
            <person name="Song W.-J."/>
            <person name="Kurnit D.M."/>
        </authorList>
    </citation>
    <scope>NUCLEOTIDE SEQUENCE [LARGE SCALE GENOMIC DNA]</scope>
    <source>
        <strain evidence="4 5">175</strain>
    </source>
</reference>
<evidence type="ECO:0000313" key="5">
    <source>
        <dbReference type="Proteomes" id="UP000192923"/>
    </source>
</evidence>
<evidence type="ECO:0000259" key="3">
    <source>
        <dbReference type="PROSITE" id="PS50915"/>
    </source>
</evidence>
<evidence type="ECO:0000313" key="4">
    <source>
        <dbReference type="EMBL" id="SMF97022.1"/>
    </source>
</evidence>
<keyword evidence="5" id="KW-1185">Reference proteome</keyword>
<dbReference type="PANTHER" id="PTHR11818:SF42">
    <property type="entry name" value="VOLTAGE-GATED HYDROGEN CHANNEL 1"/>
    <property type="match status" value="1"/>
</dbReference>
<dbReference type="Gene3D" id="2.60.20.10">
    <property type="entry name" value="Crystallins"/>
    <property type="match status" value="2"/>
</dbReference>
<dbReference type="RefSeq" id="WP_176225336.1">
    <property type="nucleotide sequence ID" value="NZ_FXAM01000001.1"/>
</dbReference>
<feature type="domain" description="Beta/gamma crystallin 'Greek key'" evidence="3">
    <location>
        <begin position="44"/>
        <end position="86"/>
    </location>
</feature>
<feature type="domain" description="Beta/gamma crystallin 'Greek key'" evidence="3">
    <location>
        <begin position="2"/>
        <end position="43"/>
    </location>
</feature>
<feature type="domain" description="Beta/gamma crystallin 'Greek key'" evidence="3">
    <location>
        <begin position="133"/>
        <end position="181"/>
    </location>
</feature>
<comment type="similarity">
    <text evidence="1">Belongs to the beta/gamma-crystallin family.</text>
</comment>
<dbReference type="SMART" id="SM00247">
    <property type="entry name" value="XTALbg"/>
    <property type="match status" value="2"/>
</dbReference>
<dbReference type="PROSITE" id="PS50915">
    <property type="entry name" value="CRYSTALLIN_BETA_GAMMA"/>
    <property type="match status" value="3"/>
</dbReference>
<dbReference type="PANTHER" id="PTHR11818">
    <property type="entry name" value="BETA/GAMMA CRYSTALLIN"/>
    <property type="match status" value="1"/>
</dbReference>
<name>A0A1Y6D9F6_9GAMM</name>
<dbReference type="PRINTS" id="PR01367">
    <property type="entry name" value="BGCRYSTALLIN"/>
</dbReference>
<dbReference type="Pfam" id="PF00030">
    <property type="entry name" value="Crystall"/>
    <property type="match status" value="2"/>
</dbReference>
<protein>
    <submittedName>
        <fullName evidence="4">Beta/Gamma crystallin</fullName>
    </submittedName>
</protein>
<organism evidence="4 5">
    <name type="scientific">Methylomagnum ishizawai</name>
    <dbReference type="NCBI Taxonomy" id="1760988"/>
    <lineage>
        <taxon>Bacteria</taxon>
        <taxon>Pseudomonadati</taxon>
        <taxon>Pseudomonadota</taxon>
        <taxon>Gammaproteobacteria</taxon>
        <taxon>Methylococcales</taxon>
        <taxon>Methylococcaceae</taxon>
        <taxon>Methylomagnum</taxon>
    </lineage>
</organism>
<dbReference type="AlphaFoldDB" id="A0A1Y6D9F6"/>
<evidence type="ECO:0000256" key="2">
    <source>
        <dbReference type="ARBA" id="ARBA00022737"/>
    </source>
</evidence>
<dbReference type="InterPro" id="IPR001064">
    <property type="entry name" value="Beta/gamma_crystallin"/>
</dbReference>
<proteinExistence type="inferred from homology"/>
<dbReference type="InterPro" id="IPR011024">
    <property type="entry name" value="G_crystallin-like"/>
</dbReference>
<gene>
    <name evidence="4" type="ORF">SAMN02949497_4438</name>
</gene>
<accession>A0A1Y6D9F6</accession>
<dbReference type="SUPFAM" id="SSF49695">
    <property type="entry name" value="gamma-Crystallin-like"/>
    <property type="match status" value="1"/>
</dbReference>
<evidence type="ECO:0000256" key="1">
    <source>
        <dbReference type="ARBA" id="ARBA00009646"/>
    </source>
</evidence>
<sequence length="184" mass="20291">MPHIVLFEHENFSGRRVDINQCGSSLGRDHNFNDKTSSIIVVRGTWLVYADGDYNGKCWVLKPGEYPTPDTWGGSHDNISSLRPVPKDKGLPLAVLFGDGDFNGRMVSFTEANADFPYIGFNDQVSSAIIVRGNWSAYRDTNFSGQRWALSDKGGPNQNGFYSGPDGFFDNDAISSIRPDSETA</sequence>
<keyword evidence="2" id="KW-0677">Repeat</keyword>